<reference evidence="1 2" key="1">
    <citation type="submission" date="2020-02" db="EMBL/GenBank/DDBJ databases">
        <authorList>
            <person name="Ferguson B K."/>
        </authorList>
    </citation>
    <scope>NUCLEOTIDE SEQUENCE [LARGE SCALE GENOMIC DNA]</scope>
</reference>
<protein>
    <submittedName>
        <fullName evidence="1">Uncharacterized protein</fullName>
    </submittedName>
</protein>
<keyword evidence="2" id="KW-1185">Reference proteome</keyword>
<dbReference type="AlphaFoldDB" id="A0A6H5H1E9"/>
<organism evidence="1 2">
    <name type="scientific">Nesidiocoris tenuis</name>
    <dbReference type="NCBI Taxonomy" id="355587"/>
    <lineage>
        <taxon>Eukaryota</taxon>
        <taxon>Metazoa</taxon>
        <taxon>Ecdysozoa</taxon>
        <taxon>Arthropoda</taxon>
        <taxon>Hexapoda</taxon>
        <taxon>Insecta</taxon>
        <taxon>Pterygota</taxon>
        <taxon>Neoptera</taxon>
        <taxon>Paraneoptera</taxon>
        <taxon>Hemiptera</taxon>
        <taxon>Heteroptera</taxon>
        <taxon>Panheteroptera</taxon>
        <taxon>Cimicomorpha</taxon>
        <taxon>Miridae</taxon>
        <taxon>Dicyphina</taxon>
        <taxon>Nesidiocoris</taxon>
    </lineage>
</organism>
<evidence type="ECO:0000313" key="2">
    <source>
        <dbReference type="Proteomes" id="UP000479000"/>
    </source>
</evidence>
<gene>
    <name evidence="1" type="ORF">NTEN_LOCUS14442</name>
</gene>
<dbReference type="Proteomes" id="UP000479000">
    <property type="component" value="Unassembled WGS sequence"/>
</dbReference>
<sequence length="77" mass="8823">MRSSGAPVNETLTPRLYDRYRWPSLDAELEGVFPVQQTHQSEELSRARGSYFGRRHLQPLWALSSSLCNEWAGKSTL</sequence>
<evidence type="ECO:0000313" key="1">
    <source>
        <dbReference type="EMBL" id="CAB0009282.1"/>
    </source>
</evidence>
<dbReference type="EMBL" id="CADCXU010021646">
    <property type="protein sequence ID" value="CAB0009282.1"/>
    <property type="molecule type" value="Genomic_DNA"/>
</dbReference>
<proteinExistence type="predicted"/>
<accession>A0A6H5H1E9</accession>
<name>A0A6H5H1E9_9HEMI</name>